<dbReference type="InterPro" id="IPR029044">
    <property type="entry name" value="Nucleotide-diphossugar_trans"/>
</dbReference>
<dbReference type="PANTHER" id="PTHR48090">
    <property type="entry name" value="UNDECAPRENYL-PHOSPHATE 4-DEOXY-4-FORMAMIDO-L-ARABINOSE TRANSFERASE-RELATED"/>
    <property type="match status" value="1"/>
</dbReference>
<keyword evidence="7 10" id="KW-1133">Transmembrane helix</keyword>
<dbReference type="GO" id="GO:0016757">
    <property type="term" value="F:glycosyltransferase activity"/>
    <property type="evidence" value="ECO:0007669"/>
    <property type="project" value="UniProtKB-KW"/>
</dbReference>
<reference evidence="12 13" key="1">
    <citation type="submission" date="2018-12" db="EMBL/GenBank/DDBJ databases">
        <authorList>
            <person name="Criscuolo A."/>
        </authorList>
    </citation>
    <scope>NUCLEOTIDE SEQUENCE [LARGE SCALE GENOMIC DNA]</scope>
    <source>
        <strain evidence="12">ACIP1116281</strain>
    </source>
</reference>
<evidence type="ECO:0000256" key="6">
    <source>
        <dbReference type="ARBA" id="ARBA00022985"/>
    </source>
</evidence>
<evidence type="ECO:0000256" key="1">
    <source>
        <dbReference type="ARBA" id="ARBA00004651"/>
    </source>
</evidence>
<gene>
    <name evidence="12" type="ORF">DEVEQU_01120</name>
</gene>
<evidence type="ECO:0000259" key="11">
    <source>
        <dbReference type="Pfam" id="PF00535"/>
    </source>
</evidence>
<keyword evidence="5 10" id="KW-0812">Transmembrane</keyword>
<evidence type="ECO:0000256" key="8">
    <source>
        <dbReference type="ARBA" id="ARBA00023136"/>
    </source>
</evidence>
<proteinExistence type="inferred from homology"/>
<evidence type="ECO:0000256" key="3">
    <source>
        <dbReference type="ARBA" id="ARBA00022676"/>
    </source>
</evidence>
<evidence type="ECO:0000256" key="9">
    <source>
        <dbReference type="ARBA" id="ARBA00038152"/>
    </source>
</evidence>
<dbReference type="InterPro" id="IPR050256">
    <property type="entry name" value="Glycosyltransferase_2"/>
</dbReference>
<keyword evidence="4" id="KW-0808">Transferase</keyword>
<feature type="transmembrane region" description="Helical" evidence="10">
    <location>
        <begin position="270"/>
        <end position="290"/>
    </location>
</feature>
<dbReference type="EMBL" id="UZWD01000018">
    <property type="protein sequence ID" value="VDS03991.1"/>
    <property type="molecule type" value="Genomic_DNA"/>
</dbReference>
<keyword evidence="6" id="KW-0448">Lipopolysaccharide biosynthesis</keyword>
<dbReference type="Proteomes" id="UP000268844">
    <property type="component" value="Unassembled WGS sequence"/>
</dbReference>
<evidence type="ECO:0000313" key="13">
    <source>
        <dbReference type="Proteomes" id="UP000268844"/>
    </source>
</evidence>
<accession>A0A447I8X7</accession>
<evidence type="ECO:0000256" key="7">
    <source>
        <dbReference type="ARBA" id="ARBA00022989"/>
    </source>
</evidence>
<dbReference type="PANTHER" id="PTHR48090:SF3">
    <property type="entry name" value="UNDECAPRENYL-PHOSPHATE 4-DEOXY-4-FORMAMIDO-L-ARABINOSE TRANSFERASE"/>
    <property type="match status" value="1"/>
</dbReference>
<feature type="transmembrane region" description="Helical" evidence="10">
    <location>
        <begin position="232"/>
        <end position="258"/>
    </location>
</feature>
<dbReference type="OrthoDB" id="9807795at2"/>
<dbReference type="CDD" id="cd04187">
    <property type="entry name" value="DPM1_like_bac"/>
    <property type="match status" value="1"/>
</dbReference>
<organism evidence="12 13">
    <name type="scientific">Devosia equisanguinis</name>
    <dbReference type="NCBI Taxonomy" id="2490941"/>
    <lineage>
        <taxon>Bacteria</taxon>
        <taxon>Pseudomonadati</taxon>
        <taxon>Pseudomonadota</taxon>
        <taxon>Alphaproteobacteria</taxon>
        <taxon>Hyphomicrobiales</taxon>
        <taxon>Devosiaceae</taxon>
        <taxon>Devosia</taxon>
    </lineage>
</organism>
<evidence type="ECO:0000313" key="12">
    <source>
        <dbReference type="EMBL" id="VDS03991.1"/>
    </source>
</evidence>
<evidence type="ECO:0000256" key="4">
    <source>
        <dbReference type="ARBA" id="ARBA00022679"/>
    </source>
</evidence>
<dbReference type="AlphaFoldDB" id="A0A447I8X7"/>
<evidence type="ECO:0000256" key="10">
    <source>
        <dbReference type="SAM" id="Phobius"/>
    </source>
</evidence>
<name>A0A447I8X7_9HYPH</name>
<dbReference type="SUPFAM" id="SSF53448">
    <property type="entry name" value="Nucleotide-diphospho-sugar transferases"/>
    <property type="match status" value="1"/>
</dbReference>
<dbReference type="InterPro" id="IPR001173">
    <property type="entry name" value="Glyco_trans_2-like"/>
</dbReference>
<keyword evidence="8 10" id="KW-0472">Membrane</keyword>
<keyword evidence="13" id="KW-1185">Reference proteome</keyword>
<dbReference type="GO" id="GO:0005886">
    <property type="term" value="C:plasma membrane"/>
    <property type="evidence" value="ECO:0007669"/>
    <property type="project" value="UniProtKB-SubCell"/>
</dbReference>
<protein>
    <recommendedName>
        <fullName evidence="11">Glycosyltransferase 2-like domain-containing protein</fullName>
    </recommendedName>
</protein>
<dbReference type="FunFam" id="3.90.550.10:FF:000079">
    <property type="entry name" value="Probable glycosyl transferase"/>
    <property type="match status" value="1"/>
</dbReference>
<dbReference type="RefSeq" id="WP_126149585.1">
    <property type="nucleotide sequence ID" value="NZ_JBHTMH010000001.1"/>
</dbReference>
<comment type="similarity">
    <text evidence="9">Belongs to the glycosyltransferase 2 family. GtrB subfamily.</text>
</comment>
<feature type="domain" description="Glycosyltransferase 2-like" evidence="11">
    <location>
        <begin position="8"/>
        <end position="170"/>
    </location>
</feature>
<keyword evidence="3" id="KW-0328">Glycosyltransferase</keyword>
<sequence>MTEDIEFSIVVPCYNEADGIAAFWARLQDVMATTGSRWEAIFVNDGSGDETLTRLNALSTEAAHIRIVDFSRNFGKEAAITAGLDNVRGKACIVIDADLQHPPETILLMIKLWRDGAEVVLGKRKTRDTDSALRKWFSSRFYDLAARLFEVPIPKDVGDFRLMDRKVVEALKQVRENQRFMKGLFAWVGFRTQVVEFEVAEREFGTSSFNLWRLMNFAVDGITSFTTAPLRLWFYVGSTISLCALLYGLYIVVTAIAFGNSVAGYPSLAALLSFIGGVQLIGIGVLGEYIGRIYKEAKYRPIYIVRDIIDK</sequence>
<evidence type="ECO:0000256" key="5">
    <source>
        <dbReference type="ARBA" id="ARBA00022692"/>
    </source>
</evidence>
<evidence type="ECO:0000256" key="2">
    <source>
        <dbReference type="ARBA" id="ARBA00022475"/>
    </source>
</evidence>
<comment type="subcellular location">
    <subcellularLocation>
        <location evidence="1">Cell membrane</location>
        <topology evidence="1">Multi-pass membrane protein</topology>
    </subcellularLocation>
</comment>
<dbReference type="Pfam" id="PF00535">
    <property type="entry name" value="Glycos_transf_2"/>
    <property type="match status" value="1"/>
</dbReference>
<keyword evidence="2" id="KW-1003">Cell membrane</keyword>
<dbReference type="GO" id="GO:0009103">
    <property type="term" value="P:lipopolysaccharide biosynthetic process"/>
    <property type="evidence" value="ECO:0007669"/>
    <property type="project" value="UniProtKB-KW"/>
</dbReference>
<dbReference type="Gene3D" id="3.90.550.10">
    <property type="entry name" value="Spore Coat Polysaccharide Biosynthesis Protein SpsA, Chain A"/>
    <property type="match status" value="1"/>
</dbReference>